<organism evidence="1 2">
    <name type="scientific">Anaerobacillus alkalilacustris</name>
    <dbReference type="NCBI Taxonomy" id="393763"/>
    <lineage>
        <taxon>Bacteria</taxon>
        <taxon>Bacillati</taxon>
        <taxon>Bacillota</taxon>
        <taxon>Bacilli</taxon>
        <taxon>Bacillales</taxon>
        <taxon>Bacillaceae</taxon>
        <taxon>Anaerobacillus</taxon>
    </lineage>
</organism>
<dbReference type="EMBL" id="MLQR01000004">
    <property type="protein sequence ID" value="OIJ16758.1"/>
    <property type="molecule type" value="Genomic_DNA"/>
</dbReference>
<name>A0A1S2LW54_9BACI</name>
<accession>A0A1S2LW54</accession>
<dbReference type="AlphaFoldDB" id="A0A1S2LW54"/>
<dbReference type="Proteomes" id="UP000179524">
    <property type="component" value="Unassembled WGS sequence"/>
</dbReference>
<dbReference type="OrthoDB" id="2835365at2"/>
<sequence>MSTKLYQLAIQAQNVNIDNLPLTGFQYLRTAQLDAVTGWKFTYNINSNQILTITNGSANVSHSNSMAVLSTGATTTASAKIQTYRPIFYIPGISGVVRLNAIFSLGAIGSKQIIGMGDTNSGLFFGCEGAEFGIFIRKDGVDQFVSQASWNGTDIAIDPTQGNNYYICYQWLEFGVAVFGIENPINGTVTYVHTHSFVNNSETPFSSNPALPLMAEVANTTNDSEVILKTASAMAFLEGDPLTAIKALSLRHSITVTEVIPANVETPLVSIRGKSIFHSKANRIPILIDFLGGDAEGTKPVTLSLKRSATLTKNGNPVPEIDWIDVDENNSVVQTNLTATAISGGTEMYAAFLSKDGAFNQIVNELWLINPPSVVLTLSAKSSNSSTIEATIVWLEVQFA</sequence>
<reference evidence="1 2" key="1">
    <citation type="submission" date="2016-10" db="EMBL/GenBank/DDBJ databases">
        <title>Draft genome sequences of four alkaliphilic bacteria belonging to the Anaerobacillus genus.</title>
        <authorList>
            <person name="Bassil N.M."/>
            <person name="Lloyd J.R."/>
        </authorList>
    </citation>
    <scope>NUCLEOTIDE SEQUENCE [LARGE SCALE GENOMIC DNA]</scope>
    <source>
        <strain evidence="1 2">DSM 18345</strain>
    </source>
</reference>
<proteinExistence type="predicted"/>
<protein>
    <recommendedName>
        <fullName evidence="3">Virion structural protein</fullName>
    </recommendedName>
</protein>
<gene>
    <name evidence="1" type="ORF">BKP37_05905</name>
</gene>
<dbReference type="RefSeq" id="WP_071308743.1">
    <property type="nucleotide sequence ID" value="NZ_MLQR01000004.1"/>
</dbReference>
<evidence type="ECO:0008006" key="3">
    <source>
        <dbReference type="Google" id="ProtNLM"/>
    </source>
</evidence>
<comment type="caution">
    <text evidence="1">The sequence shown here is derived from an EMBL/GenBank/DDBJ whole genome shotgun (WGS) entry which is preliminary data.</text>
</comment>
<evidence type="ECO:0000313" key="1">
    <source>
        <dbReference type="EMBL" id="OIJ16758.1"/>
    </source>
</evidence>
<keyword evidence="2" id="KW-1185">Reference proteome</keyword>
<evidence type="ECO:0000313" key="2">
    <source>
        <dbReference type="Proteomes" id="UP000179524"/>
    </source>
</evidence>